<keyword evidence="5" id="KW-1185">Reference proteome</keyword>
<dbReference type="EMBL" id="ML996570">
    <property type="protein sequence ID" value="KAF2759219.1"/>
    <property type="molecule type" value="Genomic_DNA"/>
</dbReference>
<dbReference type="Gene3D" id="3.90.245.10">
    <property type="entry name" value="Ribonucleoside hydrolase-like"/>
    <property type="match status" value="1"/>
</dbReference>
<proteinExistence type="predicted"/>
<feature type="domain" description="Cellulose-binding Sde182 nucleoside hydrolase-like" evidence="2">
    <location>
        <begin position="40"/>
        <end position="309"/>
    </location>
</feature>
<dbReference type="AlphaFoldDB" id="A0A6A6WAL9"/>
<organism evidence="4 5">
    <name type="scientific">Pseudovirgaria hyperparasitica</name>
    <dbReference type="NCBI Taxonomy" id="470096"/>
    <lineage>
        <taxon>Eukaryota</taxon>
        <taxon>Fungi</taxon>
        <taxon>Dikarya</taxon>
        <taxon>Ascomycota</taxon>
        <taxon>Pezizomycotina</taxon>
        <taxon>Dothideomycetes</taxon>
        <taxon>Dothideomycetes incertae sedis</taxon>
        <taxon>Acrospermales</taxon>
        <taxon>Acrospermaceae</taxon>
        <taxon>Pseudovirgaria</taxon>
    </lineage>
</organism>
<dbReference type="RefSeq" id="XP_033601670.1">
    <property type="nucleotide sequence ID" value="XM_033743798.1"/>
</dbReference>
<dbReference type="InterPro" id="IPR011483">
    <property type="entry name" value="Sde182_NH-like"/>
</dbReference>
<dbReference type="Gene3D" id="2.60.40.10">
    <property type="entry name" value="Immunoglobulins"/>
    <property type="match status" value="1"/>
</dbReference>
<accession>A0A6A6WAL9</accession>
<dbReference type="InterPro" id="IPR013783">
    <property type="entry name" value="Ig-like_fold"/>
</dbReference>
<keyword evidence="1" id="KW-0732">Signal</keyword>
<dbReference type="OrthoDB" id="3592035at2759"/>
<evidence type="ECO:0000313" key="5">
    <source>
        <dbReference type="Proteomes" id="UP000799437"/>
    </source>
</evidence>
<dbReference type="InterPro" id="IPR036452">
    <property type="entry name" value="Ribo_hydro-like"/>
</dbReference>
<feature type="signal peptide" evidence="1">
    <location>
        <begin position="1"/>
        <end position="25"/>
    </location>
</feature>
<dbReference type="Pfam" id="PF07632">
    <property type="entry name" value="Sde182_NH-like"/>
    <property type="match status" value="1"/>
</dbReference>
<gene>
    <name evidence="4" type="ORF">EJ05DRAFT_475440</name>
</gene>
<dbReference type="Proteomes" id="UP000799437">
    <property type="component" value="Unassembled WGS sequence"/>
</dbReference>
<feature type="chain" id="PRO_5025427417" evidence="1">
    <location>
        <begin position="26"/>
        <end position="507"/>
    </location>
</feature>
<evidence type="ECO:0000259" key="3">
    <source>
        <dbReference type="Pfam" id="PF21027"/>
    </source>
</evidence>
<dbReference type="InterPro" id="IPR048527">
    <property type="entry name" value="Sde182_C"/>
</dbReference>
<dbReference type="Pfam" id="PF21027">
    <property type="entry name" value="Sde0182_C"/>
    <property type="match status" value="1"/>
</dbReference>
<sequence length="507" mass="55593">MRTAKIASILTVTSALLCHLSVFAAEQPRCKPWTVDKKHRIFVATDISNEPDDAMSLIRMLVHSDQYHIEGIAAVTSTWLNASTYPDHIEEIINAYALVQDNLQTHGHGQFPTADTLLSKVTTGPKMYGLTAIESLQAGNNSSPGAQLLLAAVDASPEPLYAQAWGGANLIAEALWVANATKTPSEFAIFTSKLRVYSISDQDNTGAWARMHFPGVRWIASVHGWNAYAMAAWTGISGEDNYSQDKGGPDTSLVSPSWLAEHVQIGPLGTHYPDVLYIMEGDTPSLFYTFNNGLGNPEFPAWGSWGGRYTPSMLGGNHYGDNVDTVLGHDGRMYTSNKATVWRWRAAYQWEMAARMQWTLQPYVTGSNTIHPPVVVINGSCGSHHIELTAKAGSTITLDATDSYDLDGSTLEFTWFHYREPSMTQNSYSEVPLLNFTFAGGSNNRIVSIQLPAESDACRSPTRVNKLVDAGVVCQQYHLILQATNQGTTPITRYRRVLVKTDPGNGM</sequence>
<protein>
    <submittedName>
        <fullName evidence="4">DUF1593-domain-containing protein</fullName>
    </submittedName>
</protein>
<name>A0A6A6WAL9_9PEZI</name>
<dbReference type="GO" id="GO:0016799">
    <property type="term" value="F:hydrolase activity, hydrolyzing N-glycosyl compounds"/>
    <property type="evidence" value="ECO:0007669"/>
    <property type="project" value="InterPro"/>
</dbReference>
<reference evidence="4" key="1">
    <citation type="journal article" date="2020" name="Stud. Mycol.">
        <title>101 Dothideomycetes genomes: a test case for predicting lifestyles and emergence of pathogens.</title>
        <authorList>
            <person name="Haridas S."/>
            <person name="Albert R."/>
            <person name="Binder M."/>
            <person name="Bloem J."/>
            <person name="Labutti K."/>
            <person name="Salamov A."/>
            <person name="Andreopoulos B."/>
            <person name="Baker S."/>
            <person name="Barry K."/>
            <person name="Bills G."/>
            <person name="Bluhm B."/>
            <person name="Cannon C."/>
            <person name="Castanera R."/>
            <person name="Culley D."/>
            <person name="Daum C."/>
            <person name="Ezra D."/>
            <person name="Gonzalez J."/>
            <person name="Henrissat B."/>
            <person name="Kuo A."/>
            <person name="Liang C."/>
            <person name="Lipzen A."/>
            <person name="Lutzoni F."/>
            <person name="Magnuson J."/>
            <person name="Mondo S."/>
            <person name="Nolan M."/>
            <person name="Ohm R."/>
            <person name="Pangilinan J."/>
            <person name="Park H.-J."/>
            <person name="Ramirez L."/>
            <person name="Alfaro M."/>
            <person name="Sun H."/>
            <person name="Tritt A."/>
            <person name="Yoshinaga Y."/>
            <person name="Zwiers L.-H."/>
            <person name="Turgeon B."/>
            <person name="Goodwin S."/>
            <person name="Spatafora J."/>
            <person name="Crous P."/>
            <person name="Grigoriev I."/>
        </authorList>
    </citation>
    <scope>NUCLEOTIDE SEQUENCE</scope>
    <source>
        <strain evidence="4">CBS 121739</strain>
    </source>
</reference>
<evidence type="ECO:0000256" key="1">
    <source>
        <dbReference type="SAM" id="SignalP"/>
    </source>
</evidence>
<feature type="domain" description="Cellulose-binding Sde182 C-terminal" evidence="3">
    <location>
        <begin position="395"/>
        <end position="500"/>
    </location>
</feature>
<evidence type="ECO:0000259" key="2">
    <source>
        <dbReference type="Pfam" id="PF07632"/>
    </source>
</evidence>
<dbReference type="GeneID" id="54484852"/>
<evidence type="ECO:0000313" key="4">
    <source>
        <dbReference type="EMBL" id="KAF2759219.1"/>
    </source>
</evidence>